<dbReference type="Gene3D" id="3.30.1460.20">
    <property type="match status" value="2"/>
</dbReference>
<evidence type="ECO:0000256" key="3">
    <source>
        <dbReference type="ARBA" id="ARBA00022490"/>
    </source>
</evidence>
<organism evidence="6 7">
    <name type="scientific">Eucalyptus globulus</name>
    <name type="common">Tasmanian blue gum</name>
    <dbReference type="NCBI Taxonomy" id="34317"/>
    <lineage>
        <taxon>Eukaryota</taxon>
        <taxon>Viridiplantae</taxon>
        <taxon>Streptophyta</taxon>
        <taxon>Embryophyta</taxon>
        <taxon>Tracheophyta</taxon>
        <taxon>Spermatophyta</taxon>
        <taxon>Magnoliopsida</taxon>
        <taxon>eudicotyledons</taxon>
        <taxon>Gunneridae</taxon>
        <taxon>Pentapetalae</taxon>
        <taxon>rosids</taxon>
        <taxon>malvids</taxon>
        <taxon>Myrtales</taxon>
        <taxon>Myrtaceae</taxon>
        <taxon>Myrtoideae</taxon>
        <taxon>Eucalypteae</taxon>
        <taxon>Eucalyptus</taxon>
    </lineage>
</organism>
<comment type="subcellular location">
    <subcellularLocation>
        <location evidence="1">Cytoplasm</location>
        <location evidence="1">Cytoskeleton</location>
    </subcellularLocation>
</comment>
<keyword evidence="4" id="KW-0009">Actin-binding</keyword>
<dbReference type="AlphaFoldDB" id="A0ABD3JC54"/>
<protein>
    <recommendedName>
        <fullName evidence="8">Arp2/3 complex 34 kDa subunit</fullName>
    </recommendedName>
</protein>
<evidence type="ECO:0000256" key="2">
    <source>
        <dbReference type="ARBA" id="ARBA00007192"/>
    </source>
</evidence>
<dbReference type="InterPro" id="IPR007188">
    <property type="entry name" value="ARPC2"/>
</dbReference>
<keyword evidence="5" id="KW-0206">Cytoskeleton</keyword>
<evidence type="ECO:0000313" key="6">
    <source>
        <dbReference type="EMBL" id="KAL3724675.1"/>
    </source>
</evidence>
<dbReference type="InterPro" id="IPR034666">
    <property type="entry name" value="ARPC2/4"/>
</dbReference>
<evidence type="ECO:0000256" key="4">
    <source>
        <dbReference type="ARBA" id="ARBA00023203"/>
    </source>
</evidence>
<comment type="similarity">
    <text evidence="2">Belongs to the ARPC2 family.</text>
</comment>
<dbReference type="SUPFAM" id="SSF69645">
    <property type="entry name" value="Arp2/3 complex subunits"/>
    <property type="match status" value="2"/>
</dbReference>
<dbReference type="Pfam" id="PF04045">
    <property type="entry name" value="P34-Arc"/>
    <property type="match status" value="1"/>
</dbReference>
<evidence type="ECO:0000256" key="5">
    <source>
        <dbReference type="ARBA" id="ARBA00023212"/>
    </source>
</evidence>
<dbReference type="PANTHER" id="PTHR12058:SF1">
    <property type="entry name" value="ACTIN-RELATED PROTEIN 2_3 COMPLEX SUBUNIT 2B"/>
    <property type="match status" value="1"/>
</dbReference>
<evidence type="ECO:0000256" key="1">
    <source>
        <dbReference type="ARBA" id="ARBA00004245"/>
    </source>
</evidence>
<reference evidence="6 7" key="1">
    <citation type="submission" date="2024-11" db="EMBL/GenBank/DDBJ databases">
        <title>Chromosome-level genome assembly of Eucalyptus globulus Labill. provides insights into its genome evolution.</title>
        <authorList>
            <person name="Li X."/>
        </authorList>
    </citation>
    <scope>NUCLEOTIDE SEQUENCE [LARGE SCALE GENOMIC DNA]</scope>
    <source>
        <strain evidence="6">CL2024</strain>
        <tissue evidence="6">Fresh tender leaves</tissue>
    </source>
</reference>
<dbReference type="PANTHER" id="PTHR12058">
    <property type="entry name" value="ARP2/3 COMPLEX 34 KDA SUBUNIT"/>
    <property type="match status" value="1"/>
</dbReference>
<evidence type="ECO:0008006" key="8">
    <source>
        <dbReference type="Google" id="ProtNLM"/>
    </source>
</evidence>
<evidence type="ECO:0000313" key="7">
    <source>
        <dbReference type="Proteomes" id="UP001634007"/>
    </source>
</evidence>
<dbReference type="EMBL" id="JBJKBG010000008">
    <property type="protein sequence ID" value="KAL3724675.1"/>
    <property type="molecule type" value="Genomic_DNA"/>
</dbReference>
<dbReference type="GO" id="GO:0003779">
    <property type="term" value="F:actin binding"/>
    <property type="evidence" value="ECO:0007669"/>
    <property type="project" value="UniProtKB-KW"/>
</dbReference>
<proteinExistence type="inferred from homology"/>
<name>A0ABD3JC54_EUCGL</name>
<dbReference type="FunFam" id="3.30.1460.20:FF:000008">
    <property type="entry name" value="Arp2/3 complex 34 kDa subunit"/>
    <property type="match status" value="1"/>
</dbReference>
<keyword evidence="3" id="KW-0963">Cytoplasm</keyword>
<comment type="caution">
    <text evidence="6">The sequence shown here is derived from an EMBL/GenBank/DDBJ whole genome shotgun (WGS) entry which is preliminary data.</text>
</comment>
<dbReference type="GO" id="GO:0005856">
    <property type="term" value="C:cytoskeleton"/>
    <property type="evidence" value="ECO:0007669"/>
    <property type="project" value="UniProtKB-SubCell"/>
</dbReference>
<accession>A0ABD3JC54</accession>
<sequence>MAGKTHKILFINVTSQKQNNGQGNYFCLQHKQVDLPILQREREREREGKGEALASKIAKNDGNNGLSFLPNSTILSSNNIQNLQVQTFCCFLSQSFHFLRERERERMACFDRASPALKETLLKIHSAQKPTEMDQRLFEFGAVEYHIKSSSSDPQYVYLSISSPLLSQEVSLAQGISPGTVQTIKGIRSDMVELIEPATEGYQLTLRLNFYKIPQGKESSKIITEMASIQAAILSCQLKEMLGNVASRNTSPGMYKPIKLVYHPREPFFVVRQPGKTTAVFPMRFQEKTDVIIATAFFQELMDVGSSEAWTKVPLCAWSPIPPPELRGEQMEDLSTNGGFVSFDILPHHVKGKRLDKTVWNLLNFYAFVKYHVKCTRGFIQRRMRKRLDNLVKILHTAGSEEGGYADDPQAQVAGCGCISSFISVPKPNTGRRRCRNFTKKIKRLRCPIKIRGFRRFRRRWLTVPKFSSPFKYTKLD</sequence>
<keyword evidence="7" id="KW-1185">Reference proteome</keyword>
<dbReference type="Proteomes" id="UP001634007">
    <property type="component" value="Unassembled WGS sequence"/>
</dbReference>
<gene>
    <name evidence="6" type="ORF">ACJRO7_029786</name>
</gene>